<keyword evidence="5" id="KW-0547">Nucleotide-binding</keyword>
<dbReference type="SUPFAM" id="SSF55874">
    <property type="entry name" value="ATPase domain of HSP90 chaperone/DNA topoisomerase II/histidine kinase"/>
    <property type="match status" value="1"/>
</dbReference>
<dbReference type="Pfam" id="PF02518">
    <property type="entry name" value="HATPase_c"/>
    <property type="match status" value="1"/>
</dbReference>
<dbReference type="InterPro" id="IPR011495">
    <property type="entry name" value="Sig_transdc_His_kin_sub2_dim/P"/>
</dbReference>
<evidence type="ECO:0000256" key="1">
    <source>
        <dbReference type="ARBA" id="ARBA00000085"/>
    </source>
</evidence>
<dbReference type="Gene3D" id="3.30.450.40">
    <property type="match status" value="1"/>
</dbReference>
<evidence type="ECO:0000256" key="6">
    <source>
        <dbReference type="ARBA" id="ARBA00022777"/>
    </source>
</evidence>
<dbReference type="InterPro" id="IPR029016">
    <property type="entry name" value="GAF-like_dom_sf"/>
</dbReference>
<comment type="caution">
    <text evidence="9">The sequence shown here is derived from an EMBL/GenBank/DDBJ whole genome shotgun (WGS) entry which is preliminary data.</text>
</comment>
<keyword evidence="4" id="KW-0808">Transferase</keyword>
<name>A0A4Q4KK95_9FLAO</name>
<dbReference type="PANTHER" id="PTHR41523:SF8">
    <property type="entry name" value="ETHYLENE RESPONSE SENSOR PROTEIN"/>
    <property type="match status" value="1"/>
</dbReference>
<evidence type="ECO:0000256" key="2">
    <source>
        <dbReference type="ARBA" id="ARBA00012438"/>
    </source>
</evidence>
<dbReference type="GO" id="GO:0005524">
    <property type="term" value="F:ATP binding"/>
    <property type="evidence" value="ECO:0007669"/>
    <property type="project" value="UniProtKB-KW"/>
</dbReference>
<proteinExistence type="predicted"/>
<keyword evidence="10" id="KW-1185">Reference proteome</keyword>
<dbReference type="PROSITE" id="PS50109">
    <property type="entry name" value="HIS_KIN"/>
    <property type="match status" value="1"/>
</dbReference>
<dbReference type="InterPro" id="IPR003018">
    <property type="entry name" value="GAF"/>
</dbReference>
<dbReference type="InterPro" id="IPR003594">
    <property type="entry name" value="HATPase_dom"/>
</dbReference>
<evidence type="ECO:0000256" key="7">
    <source>
        <dbReference type="ARBA" id="ARBA00022840"/>
    </source>
</evidence>
<feature type="domain" description="Histidine kinase" evidence="8">
    <location>
        <begin position="188"/>
        <end position="377"/>
    </location>
</feature>
<dbReference type="RefSeq" id="WP_130093214.1">
    <property type="nucleotide sequence ID" value="NZ_SETE01000003.1"/>
</dbReference>
<dbReference type="OrthoDB" id="9767435at2"/>
<dbReference type="EC" id="2.7.13.3" evidence="2"/>
<protein>
    <recommendedName>
        <fullName evidence="2">histidine kinase</fullName>
        <ecNumber evidence="2">2.7.13.3</ecNumber>
    </recommendedName>
</protein>
<dbReference type="InterPro" id="IPR005467">
    <property type="entry name" value="His_kinase_dom"/>
</dbReference>
<evidence type="ECO:0000256" key="3">
    <source>
        <dbReference type="ARBA" id="ARBA00022553"/>
    </source>
</evidence>
<evidence type="ECO:0000256" key="5">
    <source>
        <dbReference type="ARBA" id="ARBA00022741"/>
    </source>
</evidence>
<evidence type="ECO:0000256" key="4">
    <source>
        <dbReference type="ARBA" id="ARBA00022679"/>
    </source>
</evidence>
<comment type="catalytic activity">
    <reaction evidence="1">
        <text>ATP + protein L-histidine = ADP + protein N-phospho-L-histidine.</text>
        <dbReference type="EC" id="2.7.13.3"/>
    </reaction>
</comment>
<dbReference type="Pfam" id="PF07568">
    <property type="entry name" value="HisKA_2"/>
    <property type="match status" value="1"/>
</dbReference>
<sequence length="377" mass="42980">MYNYLKSIEALSNSANIHKGEITDFAKEVLITATKTLDCNRGSVWLFEQDQTKLVSLISYACSDNMFSNQMTLDIAQLPNYFKFLKKNVIIVSNDTMNNPMTSELLDSYIIPNKITSMVDVPLRSEGKMIGVICFEYIEIQHSWTDDEQLFIQSLAQLLSLALETKKKKEYQIALEKIIIQKEVLISEVNHRVKNNMAVIISLINLQKQKTKDIYHSWLFEEINNKVYSMSMIQEQLNANGNVESINLGTFLKNLVNNLNTSYGEDKNIEINLELEKVEVDISKAIPCGLIANEILTNSFKYAFDLRNEFPKLTITLKQKDDNVELIFYDNGPGFDLKTPQAGMGLELIKDLSEQIDAEITVNFEKGVVIKIVLPSF</sequence>
<evidence type="ECO:0000313" key="10">
    <source>
        <dbReference type="Proteomes" id="UP000293952"/>
    </source>
</evidence>
<dbReference type="SMART" id="SM00065">
    <property type="entry name" value="GAF"/>
    <property type="match status" value="1"/>
</dbReference>
<dbReference type="Pfam" id="PF01590">
    <property type="entry name" value="GAF"/>
    <property type="match status" value="1"/>
</dbReference>
<dbReference type="GO" id="GO:0004673">
    <property type="term" value="F:protein histidine kinase activity"/>
    <property type="evidence" value="ECO:0007669"/>
    <property type="project" value="UniProtKB-EC"/>
</dbReference>
<evidence type="ECO:0000259" key="8">
    <source>
        <dbReference type="PROSITE" id="PS50109"/>
    </source>
</evidence>
<dbReference type="Gene3D" id="3.30.565.10">
    <property type="entry name" value="Histidine kinase-like ATPase, C-terminal domain"/>
    <property type="match status" value="1"/>
</dbReference>
<dbReference type="SUPFAM" id="SSF55781">
    <property type="entry name" value="GAF domain-like"/>
    <property type="match status" value="1"/>
</dbReference>
<organism evidence="9 10">
    <name type="scientific">Brumimicrobium glaciale</name>
    <dbReference type="NCBI Taxonomy" id="200475"/>
    <lineage>
        <taxon>Bacteria</taxon>
        <taxon>Pseudomonadati</taxon>
        <taxon>Bacteroidota</taxon>
        <taxon>Flavobacteriia</taxon>
        <taxon>Flavobacteriales</taxon>
        <taxon>Crocinitomicaceae</taxon>
        <taxon>Brumimicrobium</taxon>
    </lineage>
</organism>
<dbReference type="PANTHER" id="PTHR41523">
    <property type="entry name" value="TWO-COMPONENT SYSTEM SENSOR PROTEIN"/>
    <property type="match status" value="1"/>
</dbReference>
<accession>A0A4Q4KK95</accession>
<reference evidence="9 10" key="1">
    <citation type="submission" date="2019-02" db="EMBL/GenBank/DDBJ databases">
        <title>Genome sequence of the sea-ice species Brumimicrobium glaciale.</title>
        <authorList>
            <person name="Bowman J.P."/>
        </authorList>
    </citation>
    <scope>NUCLEOTIDE SEQUENCE [LARGE SCALE GENOMIC DNA]</scope>
    <source>
        <strain evidence="9 10">IC156</strain>
    </source>
</reference>
<dbReference type="AlphaFoldDB" id="A0A4Q4KK95"/>
<evidence type="ECO:0000313" key="9">
    <source>
        <dbReference type="EMBL" id="RYM33773.1"/>
    </source>
</evidence>
<keyword evidence="3" id="KW-0597">Phosphoprotein</keyword>
<dbReference type="SMART" id="SM00387">
    <property type="entry name" value="HATPase_c"/>
    <property type="match status" value="1"/>
</dbReference>
<keyword evidence="7" id="KW-0067">ATP-binding</keyword>
<dbReference type="Proteomes" id="UP000293952">
    <property type="component" value="Unassembled WGS sequence"/>
</dbReference>
<keyword evidence="6" id="KW-0418">Kinase</keyword>
<gene>
    <name evidence="9" type="ORF">ERX46_07335</name>
</gene>
<dbReference type="EMBL" id="SETE01000003">
    <property type="protein sequence ID" value="RYM33773.1"/>
    <property type="molecule type" value="Genomic_DNA"/>
</dbReference>
<dbReference type="InterPro" id="IPR036890">
    <property type="entry name" value="HATPase_C_sf"/>
</dbReference>